<reference evidence="3" key="1">
    <citation type="submission" date="2015-10" db="EMBL/GenBank/DDBJ databases">
        <authorList>
            <person name="Regsiter A."/>
            <person name="william w."/>
        </authorList>
    </citation>
    <scope>NUCLEOTIDE SEQUENCE [LARGE SCALE GENOMIC DNA]</scope>
</reference>
<proteinExistence type="predicted"/>
<protein>
    <submittedName>
        <fullName evidence="2">Uncharacterized protein</fullName>
    </submittedName>
</protein>
<dbReference type="EMBL" id="CZDF01000166">
    <property type="protein sequence ID" value="CUR33926.1"/>
    <property type="molecule type" value="Genomic_DNA"/>
</dbReference>
<feature type="compositionally biased region" description="Polar residues" evidence="1">
    <location>
        <begin position="246"/>
        <end position="259"/>
    </location>
</feature>
<dbReference type="Proteomes" id="UP000184315">
    <property type="component" value="Unassembled WGS sequence"/>
</dbReference>
<feature type="region of interest" description="Disordered" evidence="1">
    <location>
        <begin position="246"/>
        <end position="279"/>
    </location>
</feature>
<dbReference type="AlphaFoldDB" id="A0A1J1LNV6"/>
<name>A0A1J1LNV6_9CYAN</name>
<gene>
    <name evidence="2" type="ORF">PL921460035</name>
</gene>
<organism evidence="2 3">
    <name type="scientific">Planktothrix tepida PCC 9214</name>
    <dbReference type="NCBI Taxonomy" id="671072"/>
    <lineage>
        <taxon>Bacteria</taxon>
        <taxon>Bacillati</taxon>
        <taxon>Cyanobacteriota</taxon>
        <taxon>Cyanophyceae</taxon>
        <taxon>Oscillatoriophycideae</taxon>
        <taxon>Oscillatoriales</taxon>
        <taxon>Microcoleaceae</taxon>
        <taxon>Planktothrix</taxon>
    </lineage>
</organism>
<keyword evidence="3" id="KW-1185">Reference proteome</keyword>
<evidence type="ECO:0000313" key="3">
    <source>
        <dbReference type="Proteomes" id="UP000184315"/>
    </source>
</evidence>
<sequence length="279" mass="31640">MAKLPTTFQSLDLSGFQIEEKQYSAVTREMVDTACAVLQKNRIGVVIRSVQAALKFIYGIGGSSDTVCGLLREWRNDHLLLLKAGRGEKDIVSVILDATDDGLLDELDIPEEYLMATRQMAIASYRLAYQKADTSVSGERMKVLTSDNDLLQQQLKDFPRLQLELNFYKSEYERQRSELKEAYINLNKQQLADSEQFRQQLDSLHQERNDLLVKLNSAVGEKQVLESQLSTLQSQLKDANETITRLESQQKSTSETANDPSPKLVPLQKQRNSRHKNSG</sequence>
<dbReference type="RefSeq" id="WP_072716972.1">
    <property type="nucleotide sequence ID" value="NZ_LN889762.1"/>
</dbReference>
<accession>A0A1J1LNV6</accession>
<evidence type="ECO:0000256" key="1">
    <source>
        <dbReference type="SAM" id="MobiDB-lite"/>
    </source>
</evidence>
<evidence type="ECO:0000313" key="2">
    <source>
        <dbReference type="EMBL" id="CUR33926.1"/>
    </source>
</evidence>